<dbReference type="InterPro" id="IPR034164">
    <property type="entry name" value="Pepsin-like_dom"/>
</dbReference>
<dbReference type="STRING" id="51031.W2T566"/>
<reference evidence="4" key="1">
    <citation type="journal article" date="2014" name="Nat. Genet.">
        <title>Genome of the human hookworm Necator americanus.</title>
        <authorList>
            <person name="Tang Y.T."/>
            <person name="Gao X."/>
            <person name="Rosa B.A."/>
            <person name="Abubucker S."/>
            <person name="Hallsworth-Pepin K."/>
            <person name="Martin J."/>
            <person name="Tyagi R."/>
            <person name="Heizer E."/>
            <person name="Zhang X."/>
            <person name="Bhonagiri-Palsikar V."/>
            <person name="Minx P."/>
            <person name="Warren W.C."/>
            <person name="Wang Q."/>
            <person name="Zhan B."/>
            <person name="Hotez P.J."/>
            <person name="Sternberg P.W."/>
            <person name="Dougall A."/>
            <person name="Gaze S.T."/>
            <person name="Mulvenna J."/>
            <person name="Sotillo J."/>
            <person name="Ranganathan S."/>
            <person name="Rabelo E.M."/>
            <person name="Wilson R.K."/>
            <person name="Felgner P.L."/>
            <person name="Bethony J."/>
            <person name="Hawdon J.M."/>
            <person name="Gasser R.B."/>
            <person name="Loukas A."/>
            <person name="Mitreva M."/>
        </authorList>
    </citation>
    <scope>NUCLEOTIDE SEQUENCE [LARGE SCALE GENOMIC DNA]</scope>
</reference>
<dbReference type="PROSITE" id="PS51767">
    <property type="entry name" value="PEPTIDASE_A1"/>
    <property type="match status" value="1"/>
</dbReference>
<dbReference type="Gene3D" id="2.40.70.10">
    <property type="entry name" value="Acid Proteases"/>
    <property type="match status" value="1"/>
</dbReference>
<evidence type="ECO:0000259" key="2">
    <source>
        <dbReference type="PROSITE" id="PS51767"/>
    </source>
</evidence>
<dbReference type="OrthoDB" id="5853681at2759"/>
<dbReference type="InterPro" id="IPR033121">
    <property type="entry name" value="PEPTIDASE_A1"/>
</dbReference>
<dbReference type="GO" id="GO:0006508">
    <property type="term" value="P:proteolysis"/>
    <property type="evidence" value="ECO:0007669"/>
    <property type="project" value="UniProtKB-KW"/>
</dbReference>
<dbReference type="AlphaFoldDB" id="W2T566"/>
<keyword evidence="4" id="KW-1185">Reference proteome</keyword>
<evidence type="ECO:0000256" key="1">
    <source>
        <dbReference type="ARBA" id="ARBA00007447"/>
    </source>
</evidence>
<comment type="similarity">
    <text evidence="1">Belongs to the peptidase A1 family.</text>
</comment>
<evidence type="ECO:0000313" key="4">
    <source>
        <dbReference type="Proteomes" id="UP000053676"/>
    </source>
</evidence>
<sequence length="203" mass="22884">MRHETRAVRYHPQIDAWRRRKRQNDGWTWQPLHDYFDEFYLGSVTVGNPGQELWLAMDTGSSIMWVIDGACNTAECNGYPNNGRDKHKYYKARSNTFKFLNRPFSMSYKTGWTSGKVAQDTVRFGGYTVLVQDFGVADKVAPFLAQIPIDGVFGLGLPSNTATGNYSSRQTAPLSKGVAYDKNALVDDQEWATQRSCKNSCSA</sequence>
<dbReference type="GO" id="GO:0004190">
    <property type="term" value="F:aspartic-type endopeptidase activity"/>
    <property type="evidence" value="ECO:0007669"/>
    <property type="project" value="InterPro"/>
</dbReference>
<gene>
    <name evidence="3" type="ORF">NECAME_03270</name>
</gene>
<dbReference type="CDD" id="cd05471">
    <property type="entry name" value="pepsin_like"/>
    <property type="match status" value="1"/>
</dbReference>
<proteinExistence type="inferred from homology"/>
<keyword evidence="3" id="KW-0378">Hydrolase</keyword>
<dbReference type="SUPFAM" id="SSF50630">
    <property type="entry name" value="Acid proteases"/>
    <property type="match status" value="1"/>
</dbReference>
<dbReference type="Pfam" id="PF00026">
    <property type="entry name" value="Asp"/>
    <property type="match status" value="1"/>
</dbReference>
<dbReference type="KEGG" id="nai:NECAME_03270"/>
<feature type="domain" description="Peptidase A1" evidence="2">
    <location>
        <begin position="40"/>
        <end position="203"/>
    </location>
</feature>
<name>W2T566_NECAM</name>
<dbReference type="PANTHER" id="PTHR47966">
    <property type="entry name" value="BETA-SITE APP-CLEAVING ENZYME, ISOFORM A-RELATED"/>
    <property type="match status" value="1"/>
</dbReference>
<dbReference type="InterPro" id="IPR001461">
    <property type="entry name" value="Aspartic_peptidase_A1"/>
</dbReference>
<keyword evidence="3" id="KW-0645">Protease</keyword>
<protein>
    <submittedName>
        <fullName evidence="3">Eukaryotic aspartyl protease</fullName>
    </submittedName>
</protein>
<organism evidence="3 4">
    <name type="scientific">Necator americanus</name>
    <name type="common">Human hookworm</name>
    <dbReference type="NCBI Taxonomy" id="51031"/>
    <lineage>
        <taxon>Eukaryota</taxon>
        <taxon>Metazoa</taxon>
        <taxon>Ecdysozoa</taxon>
        <taxon>Nematoda</taxon>
        <taxon>Chromadorea</taxon>
        <taxon>Rhabditida</taxon>
        <taxon>Rhabditina</taxon>
        <taxon>Rhabditomorpha</taxon>
        <taxon>Strongyloidea</taxon>
        <taxon>Ancylostomatidae</taxon>
        <taxon>Bunostominae</taxon>
        <taxon>Necator</taxon>
    </lineage>
</organism>
<accession>W2T566</accession>
<dbReference type="EMBL" id="KI660189">
    <property type="protein sequence ID" value="ETN77170.1"/>
    <property type="molecule type" value="Genomic_DNA"/>
</dbReference>
<dbReference type="Proteomes" id="UP000053676">
    <property type="component" value="Unassembled WGS sequence"/>
</dbReference>
<evidence type="ECO:0000313" key="3">
    <source>
        <dbReference type="EMBL" id="ETN77170.1"/>
    </source>
</evidence>
<dbReference type="InterPro" id="IPR021109">
    <property type="entry name" value="Peptidase_aspartic_dom_sf"/>
</dbReference>
<dbReference type="GO" id="GO:0005764">
    <property type="term" value="C:lysosome"/>
    <property type="evidence" value="ECO:0007669"/>
    <property type="project" value="TreeGrafter"/>
</dbReference>
<dbReference type="PANTHER" id="PTHR47966:SF8">
    <property type="entry name" value="ASPARTIC PROTEASE 1-RELATED"/>
    <property type="match status" value="1"/>
</dbReference>